<reference evidence="1" key="1">
    <citation type="submission" date="2022-01" db="EMBL/GenBank/DDBJ databases">
        <title>Comparative genomics reveals a dynamic genome evolution in the ectomycorrhizal milk-cap (Lactarius) mushrooms.</title>
        <authorList>
            <consortium name="DOE Joint Genome Institute"/>
            <person name="Lebreton A."/>
            <person name="Tang N."/>
            <person name="Kuo A."/>
            <person name="LaButti K."/>
            <person name="Drula E."/>
            <person name="Barry K."/>
            <person name="Clum A."/>
            <person name="Lipzen A."/>
            <person name="Mousain D."/>
            <person name="Ng V."/>
            <person name="Wang R."/>
            <person name="Wang X."/>
            <person name="Dai Y."/>
            <person name="Henrissat B."/>
            <person name="Grigoriev I.V."/>
            <person name="Guerin-Laguette A."/>
            <person name="Yu F."/>
            <person name="Martin F.M."/>
        </authorList>
    </citation>
    <scope>NUCLEOTIDE SEQUENCE</scope>
    <source>
        <strain evidence="1">QP</strain>
    </source>
</reference>
<organism evidence="1 2">
    <name type="scientific">Lactarius akahatsu</name>
    <dbReference type="NCBI Taxonomy" id="416441"/>
    <lineage>
        <taxon>Eukaryota</taxon>
        <taxon>Fungi</taxon>
        <taxon>Dikarya</taxon>
        <taxon>Basidiomycota</taxon>
        <taxon>Agaricomycotina</taxon>
        <taxon>Agaricomycetes</taxon>
        <taxon>Russulales</taxon>
        <taxon>Russulaceae</taxon>
        <taxon>Lactarius</taxon>
    </lineage>
</organism>
<keyword evidence="2" id="KW-1185">Reference proteome</keyword>
<name>A0AAD4LAX5_9AGAM</name>
<evidence type="ECO:0000313" key="1">
    <source>
        <dbReference type="EMBL" id="KAH8985090.1"/>
    </source>
</evidence>
<comment type="caution">
    <text evidence="1">The sequence shown here is derived from an EMBL/GenBank/DDBJ whole genome shotgun (WGS) entry which is preliminary data.</text>
</comment>
<dbReference type="AlphaFoldDB" id="A0AAD4LAX5"/>
<gene>
    <name evidence="1" type="ORF">EDB92DRAFT_2055093</name>
</gene>
<dbReference type="Proteomes" id="UP001201163">
    <property type="component" value="Unassembled WGS sequence"/>
</dbReference>
<accession>A0AAD4LAX5</accession>
<evidence type="ECO:0000313" key="2">
    <source>
        <dbReference type="Proteomes" id="UP001201163"/>
    </source>
</evidence>
<protein>
    <submittedName>
        <fullName evidence="1">Uncharacterized protein</fullName>
    </submittedName>
</protein>
<sequence length="266" mass="30040">MANLNRSAKSSRDWIKYDLRAFNIQIQLEDKITFFGDPNLPLPVIDEEILTTLKGKDMLSDHNAELIHLLDRAKQPVAGGSAVDDFTVELLRQLGYVKRNRVAHTQMDIPLHICQEQKHAKTLICLLDHLTNDICLLIQEDELRSPLETLPQLIAEAIAAVDFNNRLQVTLRGEAVIESKACDSLNFIMPGIIQTGTMPTFCKIPVTNDLLRNVWFGTYPSEPTIVSVHIPDLPSPHHRYVKGMEPLDNRQAVLCCYEAFKHIVGI</sequence>
<proteinExistence type="predicted"/>
<dbReference type="EMBL" id="JAKELL010000068">
    <property type="protein sequence ID" value="KAH8985090.1"/>
    <property type="molecule type" value="Genomic_DNA"/>
</dbReference>